<dbReference type="EMBL" id="BMYV01000001">
    <property type="protein sequence ID" value="GGX63372.1"/>
    <property type="molecule type" value="Genomic_DNA"/>
</dbReference>
<name>A0A918NF63_9PROT</name>
<proteinExistence type="inferred from homology"/>
<dbReference type="GO" id="GO:0003824">
    <property type="term" value="F:catalytic activity"/>
    <property type="evidence" value="ECO:0007669"/>
    <property type="project" value="UniProtKB-ARBA"/>
</dbReference>
<dbReference type="InterPro" id="IPR001753">
    <property type="entry name" value="Enoyl-CoA_hydra/iso"/>
</dbReference>
<dbReference type="Gene3D" id="3.90.226.10">
    <property type="entry name" value="2-enoyl-CoA Hydratase, Chain A, domain 1"/>
    <property type="match status" value="1"/>
</dbReference>
<protein>
    <submittedName>
        <fullName evidence="2">Isohexenylglutaconyl-CoA hydratase</fullName>
    </submittedName>
</protein>
<dbReference type="InterPro" id="IPR051683">
    <property type="entry name" value="Enoyl-CoA_Hydratase/Isomerase"/>
</dbReference>
<dbReference type="PANTHER" id="PTHR42964">
    <property type="entry name" value="ENOYL-COA HYDRATASE"/>
    <property type="match status" value="1"/>
</dbReference>
<dbReference type="PANTHER" id="PTHR42964:SF1">
    <property type="entry name" value="POLYKETIDE BIOSYNTHESIS ENOYL-COA HYDRATASE PKSH-RELATED"/>
    <property type="match status" value="1"/>
</dbReference>
<dbReference type="AlphaFoldDB" id="A0A918NF63"/>
<comment type="similarity">
    <text evidence="1">Belongs to the enoyl-CoA hydratase/isomerase family.</text>
</comment>
<dbReference type="SUPFAM" id="SSF52096">
    <property type="entry name" value="ClpP/crotonase"/>
    <property type="match status" value="1"/>
</dbReference>
<evidence type="ECO:0000256" key="1">
    <source>
        <dbReference type="ARBA" id="ARBA00005254"/>
    </source>
</evidence>
<dbReference type="Pfam" id="PF00378">
    <property type="entry name" value="ECH_1"/>
    <property type="match status" value="1"/>
</dbReference>
<dbReference type="RefSeq" id="WP_189582625.1">
    <property type="nucleotide sequence ID" value="NZ_BMYV01000001.1"/>
</dbReference>
<dbReference type="CDD" id="cd06558">
    <property type="entry name" value="crotonase-like"/>
    <property type="match status" value="1"/>
</dbReference>
<dbReference type="Proteomes" id="UP000600865">
    <property type="component" value="Unassembled WGS sequence"/>
</dbReference>
<comment type="caution">
    <text evidence="2">The sequence shown here is derived from an EMBL/GenBank/DDBJ whole genome shotgun (WGS) entry which is preliminary data.</text>
</comment>
<dbReference type="Gene3D" id="1.10.12.10">
    <property type="entry name" value="Lyase 2-enoyl-coa Hydratase, Chain A, domain 2"/>
    <property type="match status" value="1"/>
</dbReference>
<keyword evidence="3" id="KW-1185">Reference proteome</keyword>
<sequence length="268" mass="28393">MQKLPQTSKLQLDLADGWLTIWLDSPSNKNAIGDVMCAELLAVMDTVRGDRSVRGITLRGKNGLFCSGGDLKSFNAMQAPGVTHAEVAAMNRGIGDVLIGLNEMPQVVIVLVEGAAIAGGLGLMCCGDVIISTEDAKFSLTETMLGIPPAQIAPFVVARVGLPMARRIMLTGARFTGREAEDYGLVDEIVVSPDDLGPVEARIKRGVLRCGPGAIAATKHLILSSRDKSGAAMMDHAADTFATCMLSDEGKEGIASFIEKRKPNWSPK</sequence>
<dbReference type="InterPro" id="IPR014748">
    <property type="entry name" value="Enoyl-CoA_hydra_C"/>
</dbReference>
<evidence type="ECO:0000313" key="3">
    <source>
        <dbReference type="Proteomes" id="UP000600865"/>
    </source>
</evidence>
<evidence type="ECO:0000313" key="2">
    <source>
        <dbReference type="EMBL" id="GGX63372.1"/>
    </source>
</evidence>
<accession>A0A918NF63</accession>
<gene>
    <name evidence="2" type="primary">atuE</name>
    <name evidence="2" type="ORF">GCM10011309_11690</name>
</gene>
<organism evidence="2 3">
    <name type="scientific">Litorimonas cladophorae</name>
    <dbReference type="NCBI Taxonomy" id="1220491"/>
    <lineage>
        <taxon>Bacteria</taxon>
        <taxon>Pseudomonadati</taxon>
        <taxon>Pseudomonadota</taxon>
        <taxon>Alphaproteobacteria</taxon>
        <taxon>Maricaulales</taxon>
        <taxon>Robiginitomaculaceae</taxon>
    </lineage>
</organism>
<reference evidence="2 3" key="1">
    <citation type="journal article" date="2014" name="Int. J. Syst. Evol. Microbiol.">
        <title>Complete genome sequence of Corynebacterium casei LMG S-19264T (=DSM 44701T), isolated from a smear-ripened cheese.</title>
        <authorList>
            <consortium name="US DOE Joint Genome Institute (JGI-PGF)"/>
            <person name="Walter F."/>
            <person name="Albersmeier A."/>
            <person name="Kalinowski J."/>
            <person name="Ruckert C."/>
        </authorList>
    </citation>
    <scope>NUCLEOTIDE SEQUENCE [LARGE SCALE GENOMIC DNA]</scope>
    <source>
        <strain evidence="2 3">KCTC 23968</strain>
    </source>
</reference>
<dbReference type="GO" id="GO:0008300">
    <property type="term" value="P:isoprenoid catabolic process"/>
    <property type="evidence" value="ECO:0007669"/>
    <property type="project" value="TreeGrafter"/>
</dbReference>
<dbReference type="InterPro" id="IPR029045">
    <property type="entry name" value="ClpP/crotonase-like_dom_sf"/>
</dbReference>